<accession>A0ABU1IQ03</accession>
<dbReference type="SMART" id="SM00530">
    <property type="entry name" value="HTH_XRE"/>
    <property type="match status" value="1"/>
</dbReference>
<dbReference type="SMART" id="SM00028">
    <property type="entry name" value="TPR"/>
    <property type="match status" value="6"/>
</dbReference>
<dbReference type="PROSITE" id="PS50005">
    <property type="entry name" value="TPR"/>
    <property type="match status" value="2"/>
</dbReference>
<dbReference type="Gene3D" id="1.25.40.10">
    <property type="entry name" value="Tetratricopeptide repeat domain"/>
    <property type="match status" value="2"/>
</dbReference>
<keyword evidence="4" id="KW-1185">Reference proteome</keyword>
<sequence>MKTMEIHELGEIIRKTRKDRGLRLEDLADDNISPATISNIERGVPHVSMDKTYYLLDKLELKLEEIPELLLKEKEELTELRDLFIAAETLIDAGSTDKAQSILDKIELDDKHPYASTKYFLQGKCYMSSGKLKRAERNYYRAIQLSSGEETKTNIETASFSELGFIQYKLNNLEQALKFTDSGIDAYRKTGEREYLWPLLNRNKAIYLERLGRLAESMRVVQGIWDHLNTVQDVETVLSFYWLRAEILRRMGIYQEALQFAYEGEELARRNKNYYSTFTLWELLGSIHMNLRKWEKAEFCFVTALELEKCLNEDQKRSLTNSYSRLGIVYMRQGKTEEAFSMIKNAISNANKYNDAPRLINSHLIMGNFRVAHNDRNPALNHYKEALDLSLKYNLKHKELQVTRYLANYWEGVNEEEFQKAIRNIYVLQQDMQSDEEDLLDDVSI</sequence>
<dbReference type="SUPFAM" id="SSF47413">
    <property type="entry name" value="lambda repressor-like DNA-binding domains"/>
    <property type="match status" value="1"/>
</dbReference>
<dbReference type="PANTHER" id="PTHR37038">
    <property type="entry name" value="TRANSCRIPTIONAL REGULATOR-RELATED"/>
    <property type="match status" value="1"/>
</dbReference>
<dbReference type="Pfam" id="PF13424">
    <property type="entry name" value="TPR_12"/>
    <property type="match status" value="1"/>
</dbReference>
<name>A0ABU1IQ03_9BACL</name>
<reference evidence="3 4" key="1">
    <citation type="submission" date="2023-07" db="EMBL/GenBank/DDBJ databases">
        <title>Genomic Encyclopedia of Type Strains, Phase IV (KMG-IV): sequencing the most valuable type-strain genomes for metagenomic binning, comparative biology and taxonomic classification.</title>
        <authorList>
            <person name="Goeker M."/>
        </authorList>
    </citation>
    <scope>NUCLEOTIDE SEQUENCE [LARGE SCALE GENOMIC DNA]</scope>
    <source>
        <strain evidence="3 4">DSM 45903</strain>
    </source>
</reference>
<dbReference type="RefSeq" id="WP_309867370.1">
    <property type="nucleotide sequence ID" value="NZ_JAVDQG010000006.1"/>
</dbReference>
<dbReference type="SUPFAM" id="SSF48452">
    <property type="entry name" value="TPR-like"/>
    <property type="match status" value="2"/>
</dbReference>
<dbReference type="InterPro" id="IPR011990">
    <property type="entry name" value="TPR-like_helical_dom_sf"/>
</dbReference>
<organism evidence="3 4">
    <name type="scientific">Desmospora profundinema</name>
    <dbReference type="NCBI Taxonomy" id="1571184"/>
    <lineage>
        <taxon>Bacteria</taxon>
        <taxon>Bacillati</taxon>
        <taxon>Bacillota</taxon>
        <taxon>Bacilli</taxon>
        <taxon>Bacillales</taxon>
        <taxon>Thermoactinomycetaceae</taxon>
        <taxon>Desmospora</taxon>
    </lineage>
</organism>
<gene>
    <name evidence="3" type="ORF">JOE21_002886</name>
</gene>
<dbReference type="InterPro" id="IPR053163">
    <property type="entry name" value="HTH-type_regulator_Rgg"/>
</dbReference>
<protein>
    <submittedName>
        <fullName evidence="3">Tetratricopeptide (TPR) repeat protein</fullName>
    </submittedName>
</protein>
<dbReference type="Proteomes" id="UP001185012">
    <property type="component" value="Unassembled WGS sequence"/>
</dbReference>
<feature type="repeat" description="TPR" evidence="1">
    <location>
        <begin position="320"/>
        <end position="353"/>
    </location>
</feature>
<evidence type="ECO:0000256" key="1">
    <source>
        <dbReference type="PROSITE-ProRule" id="PRU00339"/>
    </source>
</evidence>
<dbReference type="PROSITE" id="PS50943">
    <property type="entry name" value="HTH_CROC1"/>
    <property type="match status" value="1"/>
</dbReference>
<dbReference type="Pfam" id="PF13181">
    <property type="entry name" value="TPR_8"/>
    <property type="match status" value="2"/>
</dbReference>
<dbReference type="Gene3D" id="1.10.260.40">
    <property type="entry name" value="lambda repressor-like DNA-binding domains"/>
    <property type="match status" value="1"/>
</dbReference>
<dbReference type="EMBL" id="JAVDQG010000006">
    <property type="protein sequence ID" value="MDR6226876.1"/>
    <property type="molecule type" value="Genomic_DNA"/>
</dbReference>
<dbReference type="InterPro" id="IPR010982">
    <property type="entry name" value="Lambda_DNA-bd_dom_sf"/>
</dbReference>
<evidence type="ECO:0000259" key="2">
    <source>
        <dbReference type="PROSITE" id="PS50943"/>
    </source>
</evidence>
<feature type="domain" description="HTH cro/C1-type" evidence="2">
    <location>
        <begin position="13"/>
        <end position="66"/>
    </location>
</feature>
<keyword evidence="1" id="KW-0802">TPR repeat</keyword>
<evidence type="ECO:0000313" key="4">
    <source>
        <dbReference type="Proteomes" id="UP001185012"/>
    </source>
</evidence>
<dbReference type="InterPro" id="IPR019734">
    <property type="entry name" value="TPR_rpt"/>
</dbReference>
<dbReference type="InterPro" id="IPR001387">
    <property type="entry name" value="Cro/C1-type_HTH"/>
</dbReference>
<proteinExistence type="predicted"/>
<feature type="repeat" description="TPR" evidence="1">
    <location>
        <begin position="116"/>
        <end position="149"/>
    </location>
</feature>
<comment type="caution">
    <text evidence="3">The sequence shown here is derived from an EMBL/GenBank/DDBJ whole genome shotgun (WGS) entry which is preliminary data.</text>
</comment>
<evidence type="ECO:0000313" key="3">
    <source>
        <dbReference type="EMBL" id="MDR6226876.1"/>
    </source>
</evidence>
<dbReference type="CDD" id="cd00093">
    <property type="entry name" value="HTH_XRE"/>
    <property type="match status" value="1"/>
</dbReference>